<reference evidence="1" key="1">
    <citation type="submission" date="2021-12" db="EMBL/GenBank/DDBJ databases">
        <authorList>
            <person name="King R."/>
        </authorList>
    </citation>
    <scope>NUCLEOTIDE SEQUENCE</scope>
</reference>
<keyword evidence="2" id="KW-1185">Reference proteome</keyword>
<sequence length="187" mass="20940">MALSASLALSGLTRESLEGSNLEMLFDQADRILSASCSSIASNNSSNSYDSGISGEAHWLKFVNVLYEAGIKVNETLEESERKAKAEAVEDQVIKTPEPPKEIVQVQKEIIFINNFEQNPIMYDGRDILNLNANIRGTWNCKTAILPKGVESFFQNRSQLSRIDGVSAPRHFLIKCNDCDFLEPRYY</sequence>
<protein>
    <submittedName>
        <fullName evidence="1">Uncharacterized protein</fullName>
    </submittedName>
</protein>
<proteinExistence type="predicted"/>
<accession>A0A9P0FHI4</accession>
<gene>
    <name evidence="1" type="ORF">MELIAE_LOCUS7608</name>
</gene>
<dbReference type="OrthoDB" id="6819088at2759"/>
<dbReference type="AlphaFoldDB" id="A0A9P0FHI4"/>
<evidence type="ECO:0000313" key="1">
    <source>
        <dbReference type="EMBL" id="CAH0556723.1"/>
    </source>
</evidence>
<organism evidence="1 2">
    <name type="scientific">Brassicogethes aeneus</name>
    <name type="common">Rape pollen beetle</name>
    <name type="synonym">Meligethes aeneus</name>
    <dbReference type="NCBI Taxonomy" id="1431903"/>
    <lineage>
        <taxon>Eukaryota</taxon>
        <taxon>Metazoa</taxon>
        <taxon>Ecdysozoa</taxon>
        <taxon>Arthropoda</taxon>
        <taxon>Hexapoda</taxon>
        <taxon>Insecta</taxon>
        <taxon>Pterygota</taxon>
        <taxon>Neoptera</taxon>
        <taxon>Endopterygota</taxon>
        <taxon>Coleoptera</taxon>
        <taxon>Polyphaga</taxon>
        <taxon>Cucujiformia</taxon>
        <taxon>Nitidulidae</taxon>
        <taxon>Meligethinae</taxon>
        <taxon>Brassicogethes</taxon>
    </lineage>
</organism>
<evidence type="ECO:0000313" key="2">
    <source>
        <dbReference type="Proteomes" id="UP001154078"/>
    </source>
</evidence>
<name>A0A9P0FHI4_BRAAE</name>
<dbReference type="Proteomes" id="UP001154078">
    <property type="component" value="Chromosome 5"/>
</dbReference>
<dbReference type="EMBL" id="OV121136">
    <property type="protein sequence ID" value="CAH0556723.1"/>
    <property type="molecule type" value="Genomic_DNA"/>
</dbReference>